<dbReference type="EMBL" id="MPJZ01000080">
    <property type="protein sequence ID" value="OLU44138.1"/>
    <property type="molecule type" value="Genomic_DNA"/>
</dbReference>
<gene>
    <name evidence="2" type="ORF">AALO17_07080</name>
    <name evidence="3" type="ORF">BO223_09420</name>
</gene>
<evidence type="ECO:0000256" key="1">
    <source>
        <dbReference type="SAM" id="Coils"/>
    </source>
</evidence>
<dbReference type="RefSeq" id="WP_067555499.1">
    <property type="nucleotide sequence ID" value="NZ_CAJTBG010000022.1"/>
</dbReference>
<evidence type="ECO:0000313" key="3">
    <source>
        <dbReference type="EMBL" id="OLU44138.1"/>
    </source>
</evidence>
<dbReference type="InterPro" id="IPR007060">
    <property type="entry name" value="FtsL/DivIC"/>
</dbReference>
<dbReference type="Proteomes" id="UP000069771">
    <property type="component" value="Chromosome"/>
</dbReference>
<dbReference type="KEGG" id="fro:AALO17_07080"/>
<organism evidence="2 4">
    <name type="scientific">Faecalibaculum rodentium</name>
    <dbReference type="NCBI Taxonomy" id="1702221"/>
    <lineage>
        <taxon>Bacteria</taxon>
        <taxon>Bacillati</taxon>
        <taxon>Bacillota</taxon>
        <taxon>Erysipelotrichia</taxon>
        <taxon>Erysipelotrichales</taxon>
        <taxon>Erysipelotrichaceae</taxon>
        <taxon>Faecalibaculum</taxon>
    </lineage>
</organism>
<name>A0A140DT65_9FIRM</name>
<dbReference type="OrthoDB" id="1652515at2"/>
<dbReference type="PANTHER" id="PTHR40027">
    <property type="entry name" value="CELL DIVISION PROTEIN DIVIC"/>
    <property type="match status" value="1"/>
</dbReference>
<feature type="coiled-coil region" evidence="1">
    <location>
        <begin position="39"/>
        <end position="69"/>
    </location>
</feature>
<evidence type="ECO:0000313" key="4">
    <source>
        <dbReference type="Proteomes" id="UP000069771"/>
    </source>
</evidence>
<proteinExistence type="predicted"/>
<dbReference type="EMBL" id="CP011391">
    <property type="protein sequence ID" value="AMK53842.1"/>
    <property type="molecule type" value="Genomic_DNA"/>
</dbReference>
<accession>A0A140DT65</accession>
<dbReference type="Pfam" id="PF04977">
    <property type="entry name" value="DivIC"/>
    <property type="match status" value="1"/>
</dbReference>
<dbReference type="PANTHER" id="PTHR40027:SF1">
    <property type="entry name" value="CELL DIVISION PROTEIN DIVIC"/>
    <property type="match status" value="1"/>
</dbReference>
<keyword evidence="1" id="KW-0175">Coiled coil</keyword>
<evidence type="ECO:0000313" key="2">
    <source>
        <dbReference type="EMBL" id="AMK53842.1"/>
    </source>
</evidence>
<dbReference type="InterPro" id="IPR039076">
    <property type="entry name" value="DivIC"/>
</dbReference>
<reference evidence="3 5" key="2">
    <citation type="submission" date="2016-11" db="EMBL/GenBank/DDBJ databases">
        <title>Description of two novel members of the family Erysipelotrichaceae: Ileibacterium lipovorans gen. nov., sp. nov. and Dubosiella newyorkensis, gen. nov., sp. nov.</title>
        <authorList>
            <person name="Cox L.M."/>
            <person name="Sohn J."/>
            <person name="Tyrrell K.L."/>
            <person name="Citron D.M."/>
            <person name="Lawson P.A."/>
            <person name="Patel N.B."/>
            <person name="Iizumi T."/>
            <person name="Perez-Perez G.I."/>
            <person name="Goldstein E.J."/>
            <person name="Blaser M.J."/>
        </authorList>
    </citation>
    <scope>NUCLEOTIDE SEQUENCE [LARGE SCALE GENOMIC DNA]</scope>
    <source>
        <strain evidence="3 5">NYU-BL-K8</strain>
    </source>
</reference>
<reference evidence="2 4" key="1">
    <citation type="journal article" date="2016" name="Gut Pathog.">
        <title>Whole genome sequencing of "Faecalibaculum rodentium" ALO17, isolated from C57BL/6J laboratory mouse feces.</title>
        <authorList>
            <person name="Lim S."/>
            <person name="Chang D.H."/>
            <person name="Ahn S."/>
            <person name="Kim B.C."/>
        </authorList>
    </citation>
    <scope>NUCLEOTIDE SEQUENCE [LARGE SCALE GENOMIC DNA]</scope>
    <source>
        <strain evidence="2 4">Alo17</strain>
    </source>
</reference>
<evidence type="ECO:0000313" key="5">
    <source>
        <dbReference type="Proteomes" id="UP000186758"/>
    </source>
</evidence>
<dbReference type="AlphaFoldDB" id="A0A140DT65"/>
<sequence>MKRKKSRKRQLGRDLLFCVACLVASAALLWGGWQDVQNMLEIRQSIEDNEEKAAQLEQRQDDLETTRENLDNPDYIEYIARGRYLVTKEGEQVFKFPTLQETEE</sequence>
<dbReference type="Proteomes" id="UP000186758">
    <property type="component" value="Unassembled WGS sequence"/>
</dbReference>
<dbReference type="GeneID" id="78477518"/>
<dbReference type="GO" id="GO:0051301">
    <property type="term" value="P:cell division"/>
    <property type="evidence" value="ECO:0007669"/>
    <property type="project" value="InterPro"/>
</dbReference>
<dbReference type="STRING" id="1702221.AALO17_07080"/>
<protein>
    <submittedName>
        <fullName evidence="2">Septum formation initiator</fullName>
    </submittedName>
</protein>
<keyword evidence="4" id="KW-1185">Reference proteome</keyword>